<dbReference type="EMBL" id="JAODUO010001214">
    <property type="protein sequence ID" value="KAK2168844.1"/>
    <property type="molecule type" value="Genomic_DNA"/>
</dbReference>
<evidence type="ECO:0000256" key="7">
    <source>
        <dbReference type="SAM" id="Phobius"/>
    </source>
</evidence>
<evidence type="ECO:0000256" key="3">
    <source>
        <dbReference type="ARBA" id="ARBA00022692"/>
    </source>
</evidence>
<keyword evidence="4 7" id="KW-1133">Transmembrane helix</keyword>
<evidence type="ECO:0000256" key="6">
    <source>
        <dbReference type="SAM" id="MobiDB-lite"/>
    </source>
</evidence>
<feature type="transmembrane region" description="Helical" evidence="7">
    <location>
        <begin position="222"/>
        <end position="243"/>
    </location>
</feature>
<sequence length="639" mass="68910">MASALKLLGKVTRKKILHDDVMDTPLRRCLSTFDLTLLGVGHMIGSGLFVLTGTVVRNVAGPGAVLSYLLAGVAAIFSSLCYAEFGSRVPKAGSAYTYTYVTIGELCAFIIGWNIILEHWLGIAAVARAWSGSFDAIFSGAVRNATLTHIGHIEVEWLSEYPDVVAFCVVLALTVFIACGAKASVSVNTVFTVINLTVIMAIILAGLSMAETDNWTNSGHGGFLPYGFTGVFAGAATCFYAYIGFEGIATAGEEAENPSKSIPIATGLAVGVTTVLYFGSSVALTLLVPYYDVDLAAPFPTAFAQRGLNWARVIIAVGTMFGISSSLIGALFSMPRSIYAMASDGLLFRCLSHVHPSTQTPLAAILISGVAGSSMALVVEIDVLVEFLSIGTLMSFTIVAASVLILRYQPANQCPFELRPEDEGREDATRDDPGKDDVEESDSDRKRILKKSQSHDDIGKLRKTFASLPVLKDVTPGVATGSAVFVMALFMVAFNLLVLHEYEALAHARWWSIICLVVFSAGIIASFGVLLVHETNRMYLTFQVPFVPFIPSLSMFINIAMMLKLNYLTWIRLAVWMTLGFFVYFGYGMWHSAENKPLSAYSHIVSYAGSGSAGSLTKMDESLHQQQPKNEIEDPGKND</sequence>
<dbReference type="Proteomes" id="UP001209878">
    <property type="component" value="Unassembled WGS sequence"/>
</dbReference>
<dbReference type="InterPro" id="IPR029485">
    <property type="entry name" value="CAT_C"/>
</dbReference>
<evidence type="ECO:0000259" key="8">
    <source>
        <dbReference type="Pfam" id="PF13906"/>
    </source>
</evidence>
<feature type="transmembrane region" description="Helical" evidence="7">
    <location>
        <begin position="510"/>
        <end position="532"/>
    </location>
</feature>
<dbReference type="Pfam" id="PF13520">
    <property type="entry name" value="AA_permease_2"/>
    <property type="match status" value="1"/>
</dbReference>
<gene>
    <name evidence="9" type="ORF">NP493_1216g00000</name>
</gene>
<keyword evidence="5 7" id="KW-0472">Membrane</keyword>
<evidence type="ECO:0000256" key="2">
    <source>
        <dbReference type="ARBA" id="ARBA00022448"/>
    </source>
</evidence>
<feature type="domain" description="Cationic amino acid transporter C-terminal" evidence="8">
    <location>
        <begin position="542"/>
        <end position="592"/>
    </location>
</feature>
<feature type="transmembrane region" description="Helical" evidence="7">
    <location>
        <begin position="478"/>
        <end position="498"/>
    </location>
</feature>
<evidence type="ECO:0000313" key="9">
    <source>
        <dbReference type="EMBL" id="KAK2168844.1"/>
    </source>
</evidence>
<feature type="transmembrane region" description="Helical" evidence="7">
    <location>
        <begin position="264"/>
        <end position="290"/>
    </location>
</feature>
<name>A0AAD9KBV8_RIDPI</name>
<evidence type="ECO:0000313" key="10">
    <source>
        <dbReference type="Proteomes" id="UP001209878"/>
    </source>
</evidence>
<protein>
    <recommendedName>
        <fullName evidence="8">Cationic amino acid transporter C-terminal domain-containing protein</fullName>
    </recommendedName>
</protein>
<dbReference type="GO" id="GO:0015171">
    <property type="term" value="F:amino acid transmembrane transporter activity"/>
    <property type="evidence" value="ECO:0007669"/>
    <property type="project" value="TreeGrafter"/>
</dbReference>
<evidence type="ECO:0000256" key="4">
    <source>
        <dbReference type="ARBA" id="ARBA00022989"/>
    </source>
</evidence>
<dbReference type="GO" id="GO:0005886">
    <property type="term" value="C:plasma membrane"/>
    <property type="evidence" value="ECO:0007669"/>
    <property type="project" value="TreeGrafter"/>
</dbReference>
<evidence type="ECO:0000256" key="5">
    <source>
        <dbReference type="ARBA" id="ARBA00023136"/>
    </source>
</evidence>
<proteinExistence type="predicted"/>
<feature type="compositionally biased region" description="Basic and acidic residues" evidence="6">
    <location>
        <begin position="630"/>
        <end position="639"/>
    </location>
</feature>
<feature type="transmembrane region" description="Helical" evidence="7">
    <location>
        <begin position="62"/>
        <end position="83"/>
    </location>
</feature>
<feature type="region of interest" description="Disordered" evidence="6">
    <location>
        <begin position="417"/>
        <end position="451"/>
    </location>
</feature>
<feature type="region of interest" description="Disordered" evidence="6">
    <location>
        <begin position="619"/>
        <end position="639"/>
    </location>
</feature>
<keyword evidence="3 7" id="KW-0812">Transmembrane</keyword>
<dbReference type="PANTHER" id="PTHR43243:SF4">
    <property type="entry name" value="CATIONIC AMINO ACID TRANSPORTER 4"/>
    <property type="match status" value="1"/>
</dbReference>
<keyword evidence="2" id="KW-0813">Transport</keyword>
<dbReference type="AlphaFoldDB" id="A0AAD9KBV8"/>
<dbReference type="FunFam" id="1.20.1740.10:FF:000010">
    <property type="entry name" value="probable cationic amino acid transporter"/>
    <property type="match status" value="1"/>
</dbReference>
<dbReference type="InterPro" id="IPR002293">
    <property type="entry name" value="AA/rel_permease1"/>
</dbReference>
<keyword evidence="10" id="KW-1185">Reference proteome</keyword>
<evidence type="ECO:0000256" key="1">
    <source>
        <dbReference type="ARBA" id="ARBA00004141"/>
    </source>
</evidence>
<feature type="transmembrane region" description="Helical" evidence="7">
    <location>
        <begin position="310"/>
        <end position="332"/>
    </location>
</feature>
<comment type="caution">
    <text evidence="9">The sequence shown here is derived from an EMBL/GenBank/DDBJ whole genome shotgun (WGS) entry which is preliminary data.</text>
</comment>
<feature type="compositionally biased region" description="Basic and acidic residues" evidence="6">
    <location>
        <begin position="418"/>
        <end position="436"/>
    </location>
</feature>
<feature type="transmembrane region" description="Helical" evidence="7">
    <location>
        <begin position="387"/>
        <end position="406"/>
    </location>
</feature>
<organism evidence="9 10">
    <name type="scientific">Ridgeia piscesae</name>
    <name type="common">Tubeworm</name>
    <dbReference type="NCBI Taxonomy" id="27915"/>
    <lineage>
        <taxon>Eukaryota</taxon>
        <taxon>Metazoa</taxon>
        <taxon>Spiralia</taxon>
        <taxon>Lophotrochozoa</taxon>
        <taxon>Annelida</taxon>
        <taxon>Polychaeta</taxon>
        <taxon>Sedentaria</taxon>
        <taxon>Canalipalpata</taxon>
        <taxon>Sabellida</taxon>
        <taxon>Siboglinidae</taxon>
        <taxon>Ridgeia</taxon>
    </lineage>
</organism>
<dbReference type="Gene3D" id="1.20.1740.10">
    <property type="entry name" value="Amino acid/polyamine transporter I"/>
    <property type="match status" value="1"/>
</dbReference>
<feature type="transmembrane region" description="Helical" evidence="7">
    <location>
        <begin position="539"/>
        <end position="561"/>
    </location>
</feature>
<dbReference type="Pfam" id="PF13906">
    <property type="entry name" value="AA_permease_C"/>
    <property type="match status" value="1"/>
</dbReference>
<feature type="transmembrane region" description="Helical" evidence="7">
    <location>
        <begin position="164"/>
        <end position="183"/>
    </location>
</feature>
<dbReference type="PANTHER" id="PTHR43243">
    <property type="entry name" value="INNER MEMBRANE TRANSPORTER YGJI-RELATED"/>
    <property type="match status" value="1"/>
</dbReference>
<feature type="transmembrane region" description="Helical" evidence="7">
    <location>
        <begin position="567"/>
        <end position="587"/>
    </location>
</feature>
<reference evidence="9" key="1">
    <citation type="journal article" date="2023" name="Mol. Biol. Evol.">
        <title>Third-Generation Sequencing Reveals the Adaptive Role of the Epigenome in Three Deep-Sea Polychaetes.</title>
        <authorList>
            <person name="Perez M."/>
            <person name="Aroh O."/>
            <person name="Sun Y."/>
            <person name="Lan Y."/>
            <person name="Juniper S.K."/>
            <person name="Young C.R."/>
            <person name="Angers B."/>
            <person name="Qian P.Y."/>
        </authorList>
    </citation>
    <scope>NUCLEOTIDE SEQUENCE</scope>
    <source>
        <strain evidence="9">R07B-5</strain>
    </source>
</reference>
<feature type="transmembrane region" description="Helical" evidence="7">
    <location>
        <begin position="95"/>
        <end position="116"/>
    </location>
</feature>
<accession>A0AAD9KBV8</accession>
<feature type="transmembrane region" description="Helical" evidence="7">
    <location>
        <begin position="35"/>
        <end position="56"/>
    </location>
</feature>
<feature type="transmembrane region" description="Helical" evidence="7">
    <location>
        <begin position="190"/>
        <end position="210"/>
    </location>
</feature>
<comment type="subcellular location">
    <subcellularLocation>
        <location evidence="1">Membrane</location>
        <topology evidence="1">Multi-pass membrane protein</topology>
    </subcellularLocation>
</comment>